<feature type="compositionally biased region" description="Acidic residues" evidence="2">
    <location>
        <begin position="795"/>
        <end position="804"/>
    </location>
</feature>
<sequence length="908" mass="103404">MDPDEDEFAVTYGTPFKTDDQKTTLTGALKRQPVAYEQRVLNEKGRNQRFHGAFTGGFSAGYFNTVGSKKGWTPSTFVSNRSDKNRSNNQQRPEDFMDDEDLGLFGIAPQSVRTRQEYDDSHINKSLRKAVGSQSIFGHFDDKSDKLKDMIVPASSSLKDRMLRRMGFKTKEAKVTYQKELGRDRMEDESSIVPVTDNQLVAVTSKESNKDMEYPKIQFDTKSASFGLGYERLNVDLIMGRSDNKEENSSGFNPYGKEKQARIGIRGEAFGVGAQETEDADIYEQPGMSQYDFSISTKSSRFRDASSDEDEDLGGMIASRGSKRSKPTPFKDSKKSKMSLLEETLQGFHLSKNPQEQEFMSERPVVRVPADFRPFFMPICILSPQERLKGVDVALQEKKAKKVLPSDWKPVTIALHSLAEATKILRAIKSDTKTAIEKPFAETPAKQARYELFHVLMRRETMSEEAAYKQCSKNVDLSLQAMEQELDEFRRQMAIQKAKSMPRTEPSGPTAVTHAPTALSNISKEKQELVAKMLSSRFRSVGSVEMNQELSAEEELARRKSLKALDVTDPRDHAVLTESYGALTRRKLTWYPDSLLCKRMNVANPYPDSKFVGCPKDRRVSSKDPLGRRRRRRWDNPESEQDTLIAIMRDGKTDLEEQFSDESETEETLDDYEEELQQLAQQAKKESKCSALFANIFEAYEKGQEEKNKPKEALALPEPVQESEPMERNQGPVIPQEFREQLERDSQRQDSMALFKSIFASDEEEEDEEEESEEEKQVEVEEEEEEVVQLVGRDVEEEEEEEDPALAAQPHVLFAHLYAGDSMPVLGNKSKAREQEKVPEERVEVQDDGSYGPALPPSQIDLTRKISDSDSSEDAEEMAKSALKWIKQKSKKHKKDKKKSKKHKKHRK</sequence>
<feature type="compositionally biased region" description="Basic and acidic residues" evidence="2">
    <location>
        <begin position="737"/>
        <end position="748"/>
    </location>
</feature>
<evidence type="ECO:0000259" key="3">
    <source>
        <dbReference type="Pfam" id="PF07713"/>
    </source>
</evidence>
<feature type="compositionally biased region" description="Basic and acidic residues" evidence="2">
    <location>
        <begin position="703"/>
        <end position="712"/>
    </location>
</feature>
<proteinExistence type="predicted"/>
<feature type="region of interest" description="Disordered" evidence="2">
    <location>
        <begin position="616"/>
        <end position="642"/>
    </location>
</feature>
<dbReference type="AlphaFoldDB" id="A0ABD2PWC0"/>
<protein>
    <submittedName>
        <fullName evidence="4">G patch domain-containing protein 1</fullName>
    </submittedName>
</protein>
<dbReference type="Pfam" id="PF26093">
    <property type="entry name" value="HTH_TGH"/>
    <property type="match status" value="1"/>
</dbReference>
<evidence type="ECO:0000256" key="2">
    <source>
        <dbReference type="SAM" id="MobiDB-lite"/>
    </source>
</evidence>
<organism evidence="4 5">
    <name type="scientific">Cichlidogyrus casuarinus</name>
    <dbReference type="NCBI Taxonomy" id="1844966"/>
    <lineage>
        <taxon>Eukaryota</taxon>
        <taxon>Metazoa</taxon>
        <taxon>Spiralia</taxon>
        <taxon>Lophotrochozoa</taxon>
        <taxon>Platyhelminthes</taxon>
        <taxon>Monogenea</taxon>
        <taxon>Monopisthocotylea</taxon>
        <taxon>Dactylogyridea</taxon>
        <taxon>Ancyrocephalidae</taxon>
        <taxon>Cichlidogyrus</taxon>
    </lineage>
</organism>
<feature type="region of interest" description="Disordered" evidence="2">
    <location>
        <begin position="74"/>
        <end position="98"/>
    </location>
</feature>
<dbReference type="EMBL" id="JBJKFK010002376">
    <property type="protein sequence ID" value="KAL3311197.1"/>
    <property type="molecule type" value="Genomic_DNA"/>
</dbReference>
<gene>
    <name evidence="4" type="primary">GPATCH1</name>
    <name evidence="4" type="ORF">Ciccas_010226</name>
</gene>
<feature type="compositionally biased region" description="Basic and acidic residues" evidence="2">
    <location>
        <begin position="831"/>
        <end position="845"/>
    </location>
</feature>
<feature type="region of interest" description="Disordered" evidence="2">
    <location>
        <begin position="823"/>
        <end position="908"/>
    </location>
</feature>
<accession>A0ABD2PWC0</accession>
<feature type="domain" description="G patch" evidence="3">
    <location>
        <begin position="36"/>
        <end position="118"/>
    </location>
</feature>
<dbReference type="InterPro" id="IPR011666">
    <property type="entry name" value="DUF1604"/>
</dbReference>
<feature type="compositionally biased region" description="Basic residues" evidence="2">
    <location>
        <begin position="886"/>
        <end position="908"/>
    </location>
</feature>
<keyword evidence="5" id="KW-1185">Reference proteome</keyword>
<reference evidence="4 5" key="1">
    <citation type="submission" date="2024-11" db="EMBL/GenBank/DDBJ databases">
        <title>Adaptive evolution of stress response genes in parasites aligns with host niche diversity.</title>
        <authorList>
            <person name="Hahn C."/>
            <person name="Resl P."/>
        </authorList>
    </citation>
    <scope>NUCLEOTIDE SEQUENCE [LARGE SCALE GENOMIC DNA]</scope>
    <source>
        <strain evidence="4">EGGRZ-B1_66</strain>
        <tissue evidence="4">Body</tissue>
    </source>
</reference>
<feature type="compositionally biased region" description="Basic and acidic residues" evidence="2">
    <location>
        <begin position="616"/>
        <end position="627"/>
    </location>
</feature>
<keyword evidence="1" id="KW-0175">Coiled coil</keyword>
<feature type="region of interest" description="Disordered" evidence="2">
    <location>
        <begin position="301"/>
        <end position="336"/>
    </location>
</feature>
<comment type="caution">
    <text evidence="4">The sequence shown here is derived from an EMBL/GenBank/DDBJ whole genome shotgun (WGS) entry which is preliminary data.</text>
</comment>
<dbReference type="Proteomes" id="UP001626550">
    <property type="component" value="Unassembled WGS sequence"/>
</dbReference>
<feature type="coiled-coil region" evidence="1">
    <location>
        <begin position="472"/>
        <end position="499"/>
    </location>
</feature>
<feature type="region of interest" description="Disordered" evidence="2">
    <location>
        <begin position="703"/>
        <end position="809"/>
    </location>
</feature>
<dbReference type="PANTHER" id="PTHR13384:SF19">
    <property type="entry name" value="G PATCH DOMAIN-CONTAINING PROTEIN 1"/>
    <property type="match status" value="1"/>
</dbReference>
<dbReference type="Pfam" id="PF07713">
    <property type="entry name" value="DUF1604"/>
    <property type="match status" value="1"/>
</dbReference>
<dbReference type="PANTHER" id="PTHR13384">
    <property type="entry name" value="G PATCH DOMAIN-CONTAINING PROTEIN 1"/>
    <property type="match status" value="1"/>
</dbReference>
<feature type="coiled-coil region" evidence="1">
    <location>
        <begin position="655"/>
        <end position="689"/>
    </location>
</feature>
<evidence type="ECO:0000313" key="4">
    <source>
        <dbReference type="EMBL" id="KAL3311197.1"/>
    </source>
</evidence>
<evidence type="ECO:0000313" key="5">
    <source>
        <dbReference type="Proteomes" id="UP001626550"/>
    </source>
</evidence>
<name>A0ABD2PWC0_9PLAT</name>
<feature type="compositionally biased region" description="Acidic residues" evidence="2">
    <location>
        <begin position="761"/>
        <end position="787"/>
    </location>
</feature>
<evidence type="ECO:0000256" key="1">
    <source>
        <dbReference type="SAM" id="Coils"/>
    </source>
</evidence>